<evidence type="ECO:0000256" key="7">
    <source>
        <dbReference type="PIRNR" id="PIRNR029900"/>
    </source>
</evidence>
<feature type="domain" description="Glycosyl hydrolase family 67 C-terminal" evidence="11">
    <location>
        <begin position="552"/>
        <end position="774"/>
    </location>
</feature>
<dbReference type="SUPFAM" id="SSF51445">
    <property type="entry name" value="(Trans)glycosidases"/>
    <property type="match status" value="1"/>
</dbReference>
<comment type="similarity">
    <text evidence="1 7 8">Belongs to the glycosyl hydrolase 67 family.</text>
</comment>
<feature type="region of interest" description="Disordered" evidence="9">
    <location>
        <begin position="1"/>
        <end position="37"/>
    </location>
</feature>
<comment type="catalytic activity">
    <reaction evidence="8">
        <text>Hydrolysis of (1-&gt;2)-alpha-D-(4-O-methyl)glucuronosyl links in the main chain of hardwood xylans.</text>
        <dbReference type="EC" id="3.2.1.131"/>
    </reaction>
</comment>
<protein>
    <recommendedName>
        <fullName evidence="8">Xylan alpha-1,2-glucuronidase</fullName>
        <ecNumber evidence="8">3.2.1.131</ecNumber>
    </recommendedName>
</protein>
<evidence type="ECO:0000256" key="4">
    <source>
        <dbReference type="ARBA" id="ARBA00023277"/>
    </source>
</evidence>
<organism evidence="13 14">
    <name type="scientific">Paenibacillus puldeungensis</name>
    <dbReference type="NCBI Taxonomy" id="696536"/>
    <lineage>
        <taxon>Bacteria</taxon>
        <taxon>Bacillati</taxon>
        <taxon>Bacillota</taxon>
        <taxon>Bacilli</taxon>
        <taxon>Bacillales</taxon>
        <taxon>Paenibacillaceae</taxon>
        <taxon>Paenibacillus</taxon>
    </lineage>
</organism>
<feature type="domain" description="Glycosyl hydrolase family 67 catalytic" evidence="12">
    <location>
        <begin position="231"/>
        <end position="551"/>
    </location>
</feature>
<reference evidence="14" key="1">
    <citation type="journal article" date="2019" name="Int. J. Syst. Evol. Microbiol.">
        <title>The Global Catalogue of Microorganisms (GCM) 10K type strain sequencing project: providing services to taxonomists for standard genome sequencing and annotation.</title>
        <authorList>
            <consortium name="The Broad Institute Genomics Platform"/>
            <consortium name="The Broad Institute Genome Sequencing Center for Infectious Disease"/>
            <person name="Wu L."/>
            <person name="Ma J."/>
        </authorList>
    </citation>
    <scope>NUCLEOTIDE SEQUENCE [LARGE SCALE GENOMIC DNA]</scope>
    <source>
        <strain evidence="14">CCUG 59189</strain>
    </source>
</reference>
<keyword evidence="4 8" id="KW-0119">Carbohydrate metabolism</keyword>
<evidence type="ECO:0000256" key="5">
    <source>
        <dbReference type="ARBA" id="ARBA00023295"/>
    </source>
</evidence>
<keyword evidence="6 8" id="KW-0624">Polysaccharide degradation</keyword>
<dbReference type="Pfam" id="PF07488">
    <property type="entry name" value="Glyco_hydro_67M"/>
    <property type="match status" value="1"/>
</dbReference>
<dbReference type="InterPro" id="IPR017853">
    <property type="entry name" value="GH"/>
</dbReference>
<evidence type="ECO:0000256" key="1">
    <source>
        <dbReference type="ARBA" id="ARBA00008833"/>
    </source>
</evidence>
<dbReference type="GO" id="GO:0016787">
    <property type="term" value="F:hydrolase activity"/>
    <property type="evidence" value="ECO:0007669"/>
    <property type="project" value="UniProtKB-KW"/>
</dbReference>
<proteinExistence type="inferred from homology"/>
<dbReference type="SUPFAM" id="SSF55545">
    <property type="entry name" value="beta-N-acetylhexosaminidase-like domain"/>
    <property type="match status" value="2"/>
</dbReference>
<dbReference type="PIRSF" id="PIRSF029900">
    <property type="entry name" value="Alpha-glucuronds"/>
    <property type="match status" value="1"/>
</dbReference>
<dbReference type="Gene3D" id="3.30.379.10">
    <property type="entry name" value="Chitobiase/beta-hexosaminidase domain 2-like"/>
    <property type="match status" value="1"/>
</dbReference>
<evidence type="ECO:0000256" key="6">
    <source>
        <dbReference type="ARBA" id="ARBA00023326"/>
    </source>
</evidence>
<dbReference type="Gene3D" id="3.20.20.80">
    <property type="entry name" value="Glycosidases"/>
    <property type="match status" value="1"/>
</dbReference>
<dbReference type="Pfam" id="PF03648">
    <property type="entry name" value="Glyco_hydro_67N"/>
    <property type="match status" value="2"/>
</dbReference>
<dbReference type="EMBL" id="JBHTLM010000010">
    <property type="protein sequence ID" value="MFD1177501.1"/>
    <property type="molecule type" value="Genomic_DNA"/>
</dbReference>
<dbReference type="Pfam" id="PF07477">
    <property type="entry name" value="Glyco_hydro_67C"/>
    <property type="match status" value="1"/>
</dbReference>
<name>A0ABW3RYB3_9BACL</name>
<feature type="domain" description="Alpha glucuronidase N-terminal" evidence="10">
    <location>
        <begin position="59"/>
        <end position="125"/>
    </location>
</feature>
<dbReference type="EC" id="3.2.1.131" evidence="8"/>
<dbReference type="InterPro" id="IPR037054">
    <property type="entry name" value="A-glucoronidase_C_sf"/>
</dbReference>
<dbReference type="InterPro" id="IPR011099">
    <property type="entry name" value="Glyco_hydro_67_C"/>
</dbReference>
<evidence type="ECO:0000259" key="10">
    <source>
        <dbReference type="Pfam" id="PF03648"/>
    </source>
</evidence>
<comment type="caution">
    <text evidence="13">The sequence shown here is derived from an EMBL/GenBank/DDBJ whole genome shotgun (WGS) entry which is preliminary data.</text>
</comment>
<dbReference type="InterPro" id="IPR011100">
    <property type="entry name" value="Glyco_hydro_67_cat"/>
</dbReference>
<evidence type="ECO:0000313" key="13">
    <source>
        <dbReference type="EMBL" id="MFD1177501.1"/>
    </source>
</evidence>
<evidence type="ECO:0000256" key="3">
    <source>
        <dbReference type="ARBA" id="ARBA00022801"/>
    </source>
</evidence>
<keyword evidence="3 7" id="KW-0378">Hydrolase</keyword>
<evidence type="ECO:0000313" key="14">
    <source>
        <dbReference type="Proteomes" id="UP001597262"/>
    </source>
</evidence>
<dbReference type="Gene3D" id="3.90.1330.10">
    <property type="entry name" value="Alpha-glucuronidase, C-terminal domain"/>
    <property type="match status" value="1"/>
</dbReference>
<feature type="compositionally biased region" description="Polar residues" evidence="9">
    <location>
        <begin position="1"/>
        <end position="23"/>
    </location>
</feature>
<evidence type="ECO:0000256" key="9">
    <source>
        <dbReference type="SAM" id="MobiDB-lite"/>
    </source>
</evidence>
<dbReference type="PANTHER" id="PTHR39207">
    <property type="entry name" value="ALPHA-GLUCURONIDASE A"/>
    <property type="match status" value="1"/>
</dbReference>
<dbReference type="PANTHER" id="PTHR39207:SF1">
    <property type="entry name" value="ALPHA-GLUCURONIDASE A"/>
    <property type="match status" value="1"/>
</dbReference>
<evidence type="ECO:0000259" key="12">
    <source>
        <dbReference type="Pfam" id="PF07488"/>
    </source>
</evidence>
<evidence type="ECO:0000259" key="11">
    <source>
        <dbReference type="Pfam" id="PF07477"/>
    </source>
</evidence>
<keyword evidence="14" id="KW-1185">Reference proteome</keyword>
<keyword evidence="5 7" id="KW-0326">Glycosidase</keyword>
<dbReference type="RefSeq" id="WP_379319954.1">
    <property type="nucleotide sequence ID" value="NZ_JBHTLM010000010.1"/>
</dbReference>
<feature type="compositionally biased region" description="Low complexity" evidence="9">
    <location>
        <begin position="24"/>
        <end position="37"/>
    </location>
</feature>
<sequence length="777" mass="85362">MSKNTGGISGESFSATTNGSPKGSTNNSTNESKNECTNGSTNGVDSFCAGSGGSALYKAWLQYAKVNDSEVCEVYKPLIQQIVVAGRIEGVLAAAVAELQEGIRSMLGFTPEVVQEPTGTSCLLLQVNKPEGAETAGAAGEGSGTVSKLAVQPGFDPLPMSETGPISQTSAQGKPWRVPKASAALEADGFTLLHVREGGENCLLLTGGSARGVMYGAFHLLRLISMGICPEGLNVRECPRNRLRMINQWDNADGSIERGYAGRSIFYRDGSMVTDLQRVKDYARILASTGINAISINNVNVHEVETHFITGELLLDVARVAAVFREYGIALFLSVNFAAPIAIGGLSTADPLDRGVQAWWKTAVQQIYTAIPDFGGFLVKADSEHRPGPFAYGRDHADGANMLAEALEPYGGLVIWRCFVYNCMQDWRDRRTDRARAAYDHFKPLDGKFRDNVILQIKNGPMDFQVREPVSPLFGALPHTNQVIEFQVAQEYTGQQRHLCYLVPQWKQVLDFDTYALGPETRVKDIVGGSRFPFPHSGVAAVSNIGDEENWTGHTLAQANLYGYGRLVWNPDLSAEAIADEWTRLTFGNHPAVVAGVTGMLMKSWPIYESYTAPLGVGWMVTPHTHYGPDVDGYEYSRWGTYHFADRDGIGVDRTKRSGTGYAAQYFSPNTEMFESLGTCPDELLLFFHHVPYSHVLHSGKTVIQHIYDTHFTGAEEAEGFVQSWEGLRDKIDDIRHAQVAGRLAKQAEHAKHWRDVINTYFYRKSGIPDEQGRTIY</sequence>
<feature type="domain" description="Alpha glucuronidase N-terminal" evidence="10">
    <location>
        <begin position="177"/>
        <end position="220"/>
    </location>
</feature>
<accession>A0ABW3RYB3</accession>
<dbReference type="InterPro" id="IPR029018">
    <property type="entry name" value="Hex-like_dom2"/>
</dbReference>
<gene>
    <name evidence="13" type="ORF">ACFQ3W_14495</name>
</gene>
<dbReference type="InterPro" id="IPR011395">
    <property type="entry name" value="Glyco_hydro_67_aGlcAse"/>
</dbReference>
<evidence type="ECO:0000256" key="2">
    <source>
        <dbReference type="ARBA" id="ARBA00022651"/>
    </source>
</evidence>
<keyword evidence="2 7" id="KW-0858">Xylan degradation</keyword>
<evidence type="ECO:0000256" key="8">
    <source>
        <dbReference type="RuleBase" id="RU361198"/>
    </source>
</evidence>
<comment type="subunit">
    <text evidence="8">Homodimer.</text>
</comment>
<dbReference type="InterPro" id="IPR005154">
    <property type="entry name" value="Glyco_hydro_67_aGlcAse_N"/>
</dbReference>
<dbReference type="Proteomes" id="UP001597262">
    <property type="component" value="Unassembled WGS sequence"/>
</dbReference>